<dbReference type="InterPro" id="IPR000515">
    <property type="entry name" value="MetI-like"/>
</dbReference>
<comment type="subcellular location">
    <subcellularLocation>
        <location evidence="1 7">Cell membrane</location>
        <topology evidence="1 7">Multi-pass membrane protein</topology>
    </subcellularLocation>
</comment>
<keyword evidence="5 7" id="KW-1133">Transmembrane helix</keyword>
<dbReference type="PANTHER" id="PTHR43163">
    <property type="entry name" value="DIPEPTIDE TRANSPORT SYSTEM PERMEASE PROTEIN DPPB-RELATED"/>
    <property type="match status" value="1"/>
</dbReference>
<dbReference type="GeneID" id="43349717"/>
<proteinExistence type="inferred from homology"/>
<sequence>MFSFVIKRLLQAILVMLIVTLIAFLLFQFVGDPVTQMLGQEATEADRLALTHELGLDQPIWKQFGAFIANTLHGDFGMSLRQGAPVVDLFKEKMPATLELAFFSAMVATLIGIPLGVFVALKRNSIWASWLMGLSLVGISLPTFFIGILLILVFSVWLGWLPSYGRGETVAFGWWTTGLLTGDGLKHIILPAVTLAIFQIALVMRLVRSEMLEVMRTDYIRFARARGVPKRKIFFRHALKNTLLPVITITGLQIGGIIAFSIVTETVFQWPGMGLLFIQAVQFADIPVMAAYLCLISLIFVVINLIVDLLYLAVDPRLKSDAANKE</sequence>
<evidence type="ECO:0000256" key="7">
    <source>
        <dbReference type="RuleBase" id="RU363032"/>
    </source>
</evidence>
<dbReference type="AlphaFoldDB" id="A0A6I3S9K2"/>
<evidence type="ECO:0000256" key="1">
    <source>
        <dbReference type="ARBA" id="ARBA00004651"/>
    </source>
</evidence>
<gene>
    <name evidence="8" type="ORF">GMD42_10430</name>
</gene>
<evidence type="ECO:0000313" key="9">
    <source>
        <dbReference type="Proteomes" id="UP000462362"/>
    </source>
</evidence>
<keyword evidence="3" id="KW-1003">Cell membrane</keyword>
<dbReference type="CDD" id="cd06261">
    <property type="entry name" value="TM_PBP2"/>
    <property type="match status" value="1"/>
</dbReference>
<organism evidence="8 9">
    <name type="scientific">Parasutterella excrementihominis</name>
    <dbReference type="NCBI Taxonomy" id="487175"/>
    <lineage>
        <taxon>Bacteria</taxon>
        <taxon>Pseudomonadati</taxon>
        <taxon>Pseudomonadota</taxon>
        <taxon>Betaproteobacteria</taxon>
        <taxon>Burkholderiales</taxon>
        <taxon>Sutterellaceae</taxon>
        <taxon>Parasutterella</taxon>
    </lineage>
</organism>
<reference evidence="8 9" key="1">
    <citation type="journal article" date="2019" name="Nat. Med.">
        <title>A library of human gut bacterial isolates paired with longitudinal multiomics data enables mechanistic microbiome research.</title>
        <authorList>
            <person name="Poyet M."/>
            <person name="Groussin M."/>
            <person name="Gibbons S.M."/>
            <person name="Avila-Pacheco J."/>
            <person name="Jiang X."/>
            <person name="Kearney S.M."/>
            <person name="Perrotta A.R."/>
            <person name="Berdy B."/>
            <person name="Zhao S."/>
            <person name="Lieberman T.D."/>
            <person name="Swanson P.K."/>
            <person name="Smith M."/>
            <person name="Roesemann S."/>
            <person name="Alexander J.E."/>
            <person name="Rich S.A."/>
            <person name="Livny J."/>
            <person name="Vlamakis H."/>
            <person name="Clish C."/>
            <person name="Bullock K."/>
            <person name="Deik A."/>
            <person name="Scott J."/>
            <person name="Pierce K.A."/>
            <person name="Xavier R.J."/>
            <person name="Alm E.J."/>
        </authorList>
    </citation>
    <scope>NUCLEOTIDE SEQUENCE [LARGE SCALE GENOMIC DNA]</scope>
    <source>
        <strain evidence="8 9">BIOML-A2</strain>
    </source>
</reference>
<dbReference type="Pfam" id="PF19300">
    <property type="entry name" value="BPD_transp_1_N"/>
    <property type="match status" value="1"/>
</dbReference>
<dbReference type="EMBL" id="WNCL01000040">
    <property type="protein sequence ID" value="MTU44017.1"/>
    <property type="molecule type" value="Genomic_DNA"/>
</dbReference>
<feature type="transmembrane region" description="Helical" evidence="7">
    <location>
        <begin position="290"/>
        <end position="314"/>
    </location>
</feature>
<feature type="transmembrane region" description="Helical" evidence="7">
    <location>
        <begin position="242"/>
        <end position="263"/>
    </location>
</feature>
<comment type="similarity">
    <text evidence="7">Belongs to the binding-protein-dependent transport system permease family.</text>
</comment>
<dbReference type="InterPro" id="IPR035906">
    <property type="entry name" value="MetI-like_sf"/>
</dbReference>
<evidence type="ECO:0000256" key="6">
    <source>
        <dbReference type="ARBA" id="ARBA00023136"/>
    </source>
</evidence>
<evidence type="ECO:0000256" key="2">
    <source>
        <dbReference type="ARBA" id="ARBA00022448"/>
    </source>
</evidence>
<dbReference type="Pfam" id="PF00528">
    <property type="entry name" value="BPD_transp_1"/>
    <property type="match status" value="1"/>
</dbReference>
<feature type="transmembrane region" description="Helical" evidence="7">
    <location>
        <begin position="100"/>
        <end position="121"/>
    </location>
</feature>
<dbReference type="Gene3D" id="1.10.3720.10">
    <property type="entry name" value="MetI-like"/>
    <property type="match status" value="1"/>
</dbReference>
<dbReference type="GO" id="GO:0005886">
    <property type="term" value="C:plasma membrane"/>
    <property type="evidence" value="ECO:0007669"/>
    <property type="project" value="UniProtKB-SubCell"/>
</dbReference>
<evidence type="ECO:0000256" key="3">
    <source>
        <dbReference type="ARBA" id="ARBA00022475"/>
    </source>
</evidence>
<accession>A0A6I3S9K2</accession>
<keyword evidence="2 7" id="KW-0813">Transport</keyword>
<protein>
    <submittedName>
        <fullName evidence="8">ABC transporter permease subunit</fullName>
    </submittedName>
</protein>
<dbReference type="PROSITE" id="PS50928">
    <property type="entry name" value="ABC_TM1"/>
    <property type="match status" value="1"/>
</dbReference>
<keyword evidence="4 7" id="KW-0812">Transmembrane</keyword>
<dbReference type="InterPro" id="IPR045621">
    <property type="entry name" value="BPD_transp_1_N"/>
</dbReference>
<keyword evidence="6 7" id="KW-0472">Membrane</keyword>
<name>A0A6I3S9K2_9BURK</name>
<evidence type="ECO:0000256" key="5">
    <source>
        <dbReference type="ARBA" id="ARBA00022989"/>
    </source>
</evidence>
<evidence type="ECO:0000256" key="4">
    <source>
        <dbReference type="ARBA" id="ARBA00022692"/>
    </source>
</evidence>
<feature type="transmembrane region" description="Helical" evidence="7">
    <location>
        <begin position="133"/>
        <end position="160"/>
    </location>
</feature>
<evidence type="ECO:0000313" key="8">
    <source>
        <dbReference type="EMBL" id="MTU44017.1"/>
    </source>
</evidence>
<dbReference type="GO" id="GO:0055085">
    <property type="term" value="P:transmembrane transport"/>
    <property type="evidence" value="ECO:0007669"/>
    <property type="project" value="InterPro"/>
</dbReference>
<dbReference type="RefSeq" id="WP_008812253.1">
    <property type="nucleotide sequence ID" value="NZ_CAJUON010000026.1"/>
</dbReference>
<dbReference type="SUPFAM" id="SSF161098">
    <property type="entry name" value="MetI-like"/>
    <property type="match status" value="1"/>
</dbReference>
<dbReference type="PANTHER" id="PTHR43163:SF2">
    <property type="entry name" value="ABC TRANSPORTER PERMEASE PROTEIN"/>
    <property type="match status" value="1"/>
</dbReference>
<feature type="transmembrane region" description="Helical" evidence="7">
    <location>
        <begin position="188"/>
        <end position="207"/>
    </location>
</feature>
<comment type="caution">
    <text evidence="8">The sequence shown here is derived from an EMBL/GenBank/DDBJ whole genome shotgun (WGS) entry which is preliminary data.</text>
</comment>
<dbReference type="Proteomes" id="UP000462362">
    <property type="component" value="Unassembled WGS sequence"/>
</dbReference>
<feature type="transmembrane region" description="Helical" evidence="7">
    <location>
        <begin position="12"/>
        <end position="30"/>
    </location>
</feature>